<keyword evidence="8" id="KW-1185">Reference proteome</keyword>
<accession>A0A255Z1X7</accession>
<dbReference type="FunFam" id="1.20.1260.100:FF:000001">
    <property type="entry name" value="translocator protein 2"/>
    <property type="match status" value="1"/>
</dbReference>
<dbReference type="Pfam" id="PF03073">
    <property type="entry name" value="TspO_MBR"/>
    <property type="match status" value="1"/>
</dbReference>
<sequence>MAALVFVFIVLAAASSGAIFKPGEWYESLRKPSWTPPKWAFPVVWTLLYAAITYAGWQVWERAGWSLPMMFWAMQIVVNAFWSWFFFGLRRMGLALVDIFLLWVSIAGFILTAWPVSEVAALLFLPYLVWVTIAGCLNYSVLRLNARR</sequence>
<protein>
    <submittedName>
        <fullName evidence="7">Sensory protein TspO</fullName>
    </submittedName>
</protein>
<dbReference type="CDD" id="cd15904">
    <property type="entry name" value="TSPO_MBR"/>
    <property type="match status" value="1"/>
</dbReference>
<evidence type="ECO:0000256" key="5">
    <source>
        <dbReference type="ARBA" id="ARBA00023136"/>
    </source>
</evidence>
<proteinExistence type="inferred from homology"/>
<evidence type="ECO:0000313" key="8">
    <source>
        <dbReference type="Proteomes" id="UP000216998"/>
    </source>
</evidence>
<dbReference type="EMBL" id="NOXU01000028">
    <property type="protein sequence ID" value="OYQ34650.1"/>
    <property type="molecule type" value="Genomic_DNA"/>
</dbReference>
<dbReference type="GO" id="GO:0016020">
    <property type="term" value="C:membrane"/>
    <property type="evidence" value="ECO:0007669"/>
    <property type="project" value="UniProtKB-SubCell"/>
</dbReference>
<dbReference type="InterPro" id="IPR038330">
    <property type="entry name" value="TspO/MBR-related_sf"/>
</dbReference>
<keyword evidence="3 6" id="KW-0812">Transmembrane</keyword>
<dbReference type="GO" id="GO:0033013">
    <property type="term" value="P:tetrapyrrole metabolic process"/>
    <property type="evidence" value="ECO:0007669"/>
    <property type="project" value="UniProtKB-ARBA"/>
</dbReference>
<dbReference type="Proteomes" id="UP000216998">
    <property type="component" value="Unassembled WGS sequence"/>
</dbReference>
<evidence type="ECO:0000313" key="7">
    <source>
        <dbReference type="EMBL" id="OYQ34650.1"/>
    </source>
</evidence>
<gene>
    <name evidence="7" type="ORF">CHU95_11350</name>
</gene>
<evidence type="ECO:0000256" key="1">
    <source>
        <dbReference type="ARBA" id="ARBA00004141"/>
    </source>
</evidence>
<reference evidence="7 8" key="1">
    <citation type="submission" date="2017-07" db="EMBL/GenBank/DDBJ databases">
        <title>Niveispirillum cyanobacteriorum sp. nov., isolated from cyanobacterial aggregates in a eutrophic lake.</title>
        <authorList>
            <person name="Cai H."/>
        </authorList>
    </citation>
    <scope>NUCLEOTIDE SEQUENCE [LARGE SCALE GENOMIC DNA]</scope>
    <source>
        <strain evidence="8">TH1-14</strain>
    </source>
</reference>
<evidence type="ECO:0000256" key="4">
    <source>
        <dbReference type="ARBA" id="ARBA00022989"/>
    </source>
</evidence>
<dbReference type="InterPro" id="IPR004307">
    <property type="entry name" value="TspO_MBR"/>
</dbReference>
<name>A0A255Z1X7_9PROT</name>
<comment type="caution">
    <text evidence="7">The sequence shown here is derived from an EMBL/GenBank/DDBJ whole genome shotgun (WGS) entry which is preliminary data.</text>
</comment>
<feature type="transmembrane region" description="Helical" evidence="6">
    <location>
        <begin position="94"/>
        <end position="114"/>
    </location>
</feature>
<dbReference type="OrthoDB" id="9795496at2"/>
<dbReference type="AlphaFoldDB" id="A0A255Z1X7"/>
<evidence type="ECO:0000256" key="2">
    <source>
        <dbReference type="ARBA" id="ARBA00007524"/>
    </source>
</evidence>
<comment type="subcellular location">
    <subcellularLocation>
        <location evidence="1">Membrane</location>
        <topology evidence="1">Multi-pass membrane protein</topology>
    </subcellularLocation>
</comment>
<evidence type="ECO:0000256" key="6">
    <source>
        <dbReference type="SAM" id="Phobius"/>
    </source>
</evidence>
<comment type="similarity">
    <text evidence="2">Belongs to the TspO/BZRP family.</text>
</comment>
<dbReference type="PANTHER" id="PTHR10057:SF0">
    <property type="entry name" value="TRANSLOCATOR PROTEIN"/>
    <property type="match status" value="1"/>
</dbReference>
<dbReference type="PIRSF" id="PIRSF005859">
    <property type="entry name" value="PBR"/>
    <property type="match status" value="1"/>
</dbReference>
<organism evidence="7 8">
    <name type="scientific">Niveispirillum lacus</name>
    <dbReference type="NCBI Taxonomy" id="1981099"/>
    <lineage>
        <taxon>Bacteria</taxon>
        <taxon>Pseudomonadati</taxon>
        <taxon>Pseudomonadota</taxon>
        <taxon>Alphaproteobacteria</taxon>
        <taxon>Rhodospirillales</taxon>
        <taxon>Azospirillaceae</taxon>
        <taxon>Niveispirillum</taxon>
    </lineage>
</organism>
<dbReference type="Gene3D" id="1.20.1260.100">
    <property type="entry name" value="TspO/MBR protein"/>
    <property type="match status" value="1"/>
</dbReference>
<dbReference type="PANTHER" id="PTHR10057">
    <property type="entry name" value="PERIPHERAL-TYPE BENZODIAZEPINE RECEPTOR"/>
    <property type="match status" value="1"/>
</dbReference>
<keyword evidence="4 6" id="KW-1133">Transmembrane helix</keyword>
<keyword evidence="5 6" id="KW-0472">Membrane</keyword>
<feature type="transmembrane region" description="Helical" evidence="6">
    <location>
        <begin position="69"/>
        <end position="87"/>
    </location>
</feature>
<feature type="transmembrane region" description="Helical" evidence="6">
    <location>
        <begin position="120"/>
        <end position="142"/>
    </location>
</feature>
<evidence type="ECO:0000256" key="3">
    <source>
        <dbReference type="ARBA" id="ARBA00022692"/>
    </source>
</evidence>